<sequence length="260" mass="29190">MDDLFTPVAASRPDILTVSFDSWEGPLDLLLALARTQKVDLREISILALTEQYLAFIDGARQLKLELAADYLVMAAWLAYLKSALLLPKEAQPEPSPEELALRLQLRLQRLHAMRESGARLMARDRIGRDVFVRAEPEGLRLVRKAKWDASLFNILRAYGQVRARTQPVLHRVAVRPVMTLDEAIQRVSALVGMALDWTRIESFLPAGLDAPMAKSALASSFVAALELARQGRLDIWQEGIFEPIFLRAATPAQEKERLL</sequence>
<accession>A0A0S3EYH1</accession>
<dbReference type="Proteomes" id="UP000056968">
    <property type="component" value="Chromosome"/>
</dbReference>
<gene>
    <name evidence="2" type="ORF">ATN00_09355</name>
</gene>
<evidence type="ECO:0000313" key="3">
    <source>
        <dbReference type="Proteomes" id="UP000056968"/>
    </source>
</evidence>
<dbReference type="KEGG" id="sbd:ATN00_09355"/>
<organism evidence="2 3">
    <name type="scientific">Sphingobium baderi</name>
    <dbReference type="NCBI Taxonomy" id="1332080"/>
    <lineage>
        <taxon>Bacteria</taxon>
        <taxon>Pseudomonadati</taxon>
        <taxon>Pseudomonadota</taxon>
        <taxon>Alphaproteobacteria</taxon>
        <taxon>Sphingomonadales</taxon>
        <taxon>Sphingomonadaceae</taxon>
        <taxon>Sphingobium</taxon>
    </lineage>
</organism>
<dbReference type="STRING" id="1332080.ATN00_09355"/>
<keyword evidence="3" id="KW-1185">Reference proteome</keyword>
<dbReference type="Pfam" id="PF02616">
    <property type="entry name" value="SMC_ScpA"/>
    <property type="match status" value="1"/>
</dbReference>
<evidence type="ECO:0000256" key="1">
    <source>
        <dbReference type="ARBA" id="ARBA00044777"/>
    </source>
</evidence>
<dbReference type="PANTHER" id="PTHR33969:SF2">
    <property type="entry name" value="SEGREGATION AND CONDENSATION PROTEIN A"/>
    <property type="match status" value="1"/>
</dbReference>
<dbReference type="EMBL" id="CP013264">
    <property type="protein sequence ID" value="ALR20480.1"/>
    <property type="molecule type" value="Genomic_DNA"/>
</dbReference>
<dbReference type="OrthoDB" id="9793741at2"/>
<proteinExistence type="predicted"/>
<protein>
    <recommendedName>
        <fullName evidence="1">Segregation and condensation protein A</fullName>
    </recommendedName>
</protein>
<name>A0A0S3EYH1_9SPHN</name>
<evidence type="ECO:0000313" key="2">
    <source>
        <dbReference type="EMBL" id="ALR20480.1"/>
    </source>
</evidence>
<dbReference type="Gene3D" id="6.10.250.2410">
    <property type="match status" value="1"/>
</dbReference>
<reference evidence="2 3" key="1">
    <citation type="submission" date="2015-11" db="EMBL/GenBank/DDBJ databases">
        <title>A Two-component Flavoprotein Monooxygenase System MeaXY Responsible for para-Hydroxylation of 2-Methyl-6-ethylaniline and 2,6-Diethylaniline in Sphingobium baderi DE-13.</title>
        <authorList>
            <person name="Cheng M."/>
            <person name="Meng Q."/>
            <person name="Yang Y."/>
            <person name="Chu C."/>
            <person name="Yan X."/>
            <person name="He J."/>
            <person name="Li S."/>
        </authorList>
    </citation>
    <scope>NUCLEOTIDE SEQUENCE [LARGE SCALE GENOMIC DNA]</scope>
    <source>
        <strain evidence="2 3">DE-13</strain>
    </source>
</reference>
<dbReference type="AlphaFoldDB" id="A0A0S3EYH1"/>
<dbReference type="PANTHER" id="PTHR33969">
    <property type="entry name" value="SEGREGATION AND CONDENSATION PROTEIN A"/>
    <property type="match status" value="1"/>
</dbReference>
<dbReference type="RefSeq" id="WP_062064168.1">
    <property type="nucleotide sequence ID" value="NZ_CP013264.1"/>
</dbReference>
<dbReference type="InterPro" id="IPR003768">
    <property type="entry name" value="ScpA"/>
</dbReference>